<evidence type="ECO:0000259" key="4">
    <source>
        <dbReference type="Pfam" id="PF07523"/>
    </source>
</evidence>
<dbReference type="InterPro" id="IPR044060">
    <property type="entry name" value="Bacterial_rp_domain"/>
</dbReference>
<keyword evidence="2" id="KW-0812">Transmembrane</keyword>
<feature type="domain" description="Ig-like" evidence="4">
    <location>
        <begin position="272"/>
        <end position="329"/>
    </location>
</feature>
<keyword evidence="7" id="KW-1185">Reference proteome</keyword>
<comment type="caution">
    <text evidence="6">The sequence shown here is derived from an EMBL/GenBank/DDBJ whole genome shotgun (WGS) entry which is preliminary data.</text>
</comment>
<name>A0ABR7HIU0_9FIRM</name>
<dbReference type="Proteomes" id="UP000636755">
    <property type="component" value="Unassembled WGS sequence"/>
</dbReference>
<feature type="compositionally biased region" description="Low complexity" evidence="1">
    <location>
        <begin position="721"/>
        <end position="733"/>
    </location>
</feature>
<evidence type="ECO:0000313" key="7">
    <source>
        <dbReference type="Proteomes" id="UP000636755"/>
    </source>
</evidence>
<feature type="chain" id="PRO_5046500749" evidence="3">
    <location>
        <begin position="26"/>
        <end position="785"/>
    </location>
</feature>
<keyword evidence="2" id="KW-0472">Membrane</keyword>
<reference evidence="6 7" key="1">
    <citation type="submission" date="2020-08" db="EMBL/GenBank/DDBJ databases">
        <title>Genome public.</title>
        <authorList>
            <person name="Liu C."/>
            <person name="Sun Q."/>
        </authorList>
    </citation>
    <scope>NUCLEOTIDE SEQUENCE [LARGE SCALE GENOMIC DNA]</scope>
    <source>
        <strain evidence="6 7">NSJ-71</strain>
    </source>
</reference>
<keyword evidence="3" id="KW-0732">Signal</keyword>
<feature type="signal peptide" evidence="3">
    <location>
        <begin position="1"/>
        <end position="25"/>
    </location>
</feature>
<dbReference type="RefSeq" id="WP_186934719.1">
    <property type="nucleotide sequence ID" value="NZ_JACOPS010000001.1"/>
</dbReference>
<accession>A0ABR7HIU0</accession>
<proteinExistence type="predicted"/>
<dbReference type="Pfam" id="PF07523">
    <property type="entry name" value="Big_3"/>
    <property type="match status" value="1"/>
</dbReference>
<evidence type="ECO:0000313" key="6">
    <source>
        <dbReference type="EMBL" id="MBC5727395.1"/>
    </source>
</evidence>
<dbReference type="Pfam" id="PF18998">
    <property type="entry name" value="Flg_new_2"/>
    <property type="match status" value="1"/>
</dbReference>
<keyword evidence="2" id="KW-1133">Transmembrane helix</keyword>
<feature type="transmembrane region" description="Helical" evidence="2">
    <location>
        <begin position="755"/>
        <end position="774"/>
    </location>
</feature>
<dbReference type="Gene3D" id="2.60.40.3630">
    <property type="match status" value="1"/>
</dbReference>
<evidence type="ECO:0000256" key="1">
    <source>
        <dbReference type="SAM" id="MobiDB-lite"/>
    </source>
</evidence>
<feature type="region of interest" description="Disordered" evidence="1">
    <location>
        <begin position="715"/>
        <end position="751"/>
    </location>
</feature>
<feature type="compositionally biased region" description="Basic and acidic residues" evidence="1">
    <location>
        <begin position="734"/>
        <end position="744"/>
    </location>
</feature>
<protein>
    <submittedName>
        <fullName evidence="6">Bacterial Ig-like domain-containing protein</fullName>
    </submittedName>
</protein>
<evidence type="ECO:0000256" key="3">
    <source>
        <dbReference type="SAM" id="SignalP"/>
    </source>
</evidence>
<organism evidence="6 7">
    <name type="scientific">Ruminococcus intestinalis</name>
    <dbReference type="NCBI Taxonomy" id="2763066"/>
    <lineage>
        <taxon>Bacteria</taxon>
        <taxon>Bacillati</taxon>
        <taxon>Bacillota</taxon>
        <taxon>Clostridia</taxon>
        <taxon>Eubacteriales</taxon>
        <taxon>Oscillospiraceae</taxon>
        <taxon>Ruminococcus</taxon>
    </lineage>
</organism>
<dbReference type="InterPro" id="IPR022038">
    <property type="entry name" value="Ig-like_bact"/>
</dbReference>
<gene>
    <name evidence="6" type="ORF">H8R91_02380</name>
</gene>
<evidence type="ECO:0000259" key="5">
    <source>
        <dbReference type="Pfam" id="PF18998"/>
    </source>
</evidence>
<evidence type="ECO:0000256" key="2">
    <source>
        <dbReference type="SAM" id="Phobius"/>
    </source>
</evidence>
<sequence>MKKQWLSIVLVLCMVLCMAPATALAAEGETGTLKITVDLSGLYDGVDAGGKTFSFEILRKYANYGHYKNADITIKSGETAGTVDVPVEEGKYVVKQISHATIDGYDWENASHQPGTIAESTEQEVFAGKTKSVTVHNFYKIAVTKEITELPIEIDGYALNAKAGDIEASTDQMRVDIHKVTIKQRNASGGWDDLASDATIQANTQYAVEIFVNAKPEYTCTGLTKDNVTVNGKEASVFENPSTQSGGDMRVFYELEVLEVVKTVESIEITTPPAKTEYMVGEDFDPTGMVVTAHYTDGTTADLSRDKYVIFYGDKLALGRASVTIQYNDGSGGSNIKTYQAITVKPYVGPHTHTYGGPWYADAKSHWHQCTDSACPDPSGSTKDLASHTFVWKVDQAATTTQTGLKHEECTVCSYKRSENTEIPALQDYAVTVTCGTATVAAGTPITRAMEGVEVTVTADAPETDKIFNKWVVLEGSVTLADDTKATTTFTMPASAVKLEATYKDAPPSHTHSYGTDWKYDDTNHWHECECGDKVDVAAHSASEWIIDTAATETAEGTEHKECTVCKKVLETATIPATHTHSYGTDWKYDDTNHWHECECGDKADVAAHSASEWIVDTAATETAEGAKHKECTVCKKVLETATIPATGSSHTHSYGTDWKYDDTNHWHECECGDKADTAAHSFQWMIDKAATKEATGIKHEECTVCGAKRSENTVIDKLPDSGNTGNTGSGDNNTDKPGKDDSTKSPQTGDSSNLIGWLAALFVSGGVLTVLGVSSKKRKESEAE</sequence>
<dbReference type="EMBL" id="JACOPS010000001">
    <property type="protein sequence ID" value="MBC5727395.1"/>
    <property type="molecule type" value="Genomic_DNA"/>
</dbReference>
<feature type="domain" description="Bacterial repeat" evidence="5">
    <location>
        <begin position="429"/>
        <end position="505"/>
    </location>
</feature>